<dbReference type="Gene3D" id="2.40.128.150">
    <property type="entry name" value="Cysteine proteinases"/>
    <property type="match status" value="1"/>
</dbReference>
<organism evidence="2 3">
    <name type="scientific">Rugosimonospora africana</name>
    <dbReference type="NCBI Taxonomy" id="556532"/>
    <lineage>
        <taxon>Bacteria</taxon>
        <taxon>Bacillati</taxon>
        <taxon>Actinomycetota</taxon>
        <taxon>Actinomycetes</taxon>
        <taxon>Micromonosporales</taxon>
        <taxon>Micromonosporaceae</taxon>
        <taxon>Rugosimonospora</taxon>
    </lineage>
</organism>
<dbReference type="Proteomes" id="UP000642748">
    <property type="component" value="Unassembled WGS sequence"/>
</dbReference>
<dbReference type="RefSeq" id="WP_203917365.1">
    <property type="nucleotide sequence ID" value="NZ_BONZ01000015.1"/>
</dbReference>
<evidence type="ECO:0000313" key="2">
    <source>
        <dbReference type="EMBL" id="GIH13710.1"/>
    </source>
</evidence>
<comment type="caution">
    <text evidence="2">The sequence shown here is derived from an EMBL/GenBank/DDBJ whole genome shotgun (WGS) entry which is preliminary data.</text>
</comment>
<dbReference type="InterPro" id="IPR001447">
    <property type="entry name" value="Arylamine_N-AcTrfase"/>
</dbReference>
<dbReference type="EMBL" id="BONZ01000015">
    <property type="protein sequence ID" value="GIH13710.1"/>
    <property type="molecule type" value="Genomic_DNA"/>
</dbReference>
<keyword evidence="3" id="KW-1185">Reference proteome</keyword>
<protein>
    <submittedName>
        <fullName evidence="2">Arylamine N-acetyltransferase</fullName>
    </submittedName>
</protein>
<dbReference type="Pfam" id="PF00797">
    <property type="entry name" value="Acetyltransf_2"/>
    <property type="match status" value="1"/>
</dbReference>
<reference evidence="2" key="1">
    <citation type="submission" date="2021-01" db="EMBL/GenBank/DDBJ databases">
        <title>Whole genome shotgun sequence of Rugosimonospora africana NBRC 104875.</title>
        <authorList>
            <person name="Komaki H."/>
            <person name="Tamura T."/>
        </authorList>
    </citation>
    <scope>NUCLEOTIDE SEQUENCE</scope>
    <source>
        <strain evidence="2">NBRC 104875</strain>
    </source>
</reference>
<name>A0A8J3QME1_9ACTN</name>
<dbReference type="SUPFAM" id="SSF54001">
    <property type="entry name" value="Cysteine proteinases"/>
    <property type="match status" value="1"/>
</dbReference>
<gene>
    <name evidence="2" type="primary">nat</name>
    <name evidence="2" type="ORF">Raf01_18820</name>
</gene>
<sequence length="283" mass="30916">MLELDVTGYLNRLGIVDPGPPSADGLAALQRAHVERVPYENLHIHLGTPTTINPYDSAARILAGRGGYCYHLNGAFSLLLSALGYSVRWHRAGVQSRNEPKPVGANGNHLALSVHGLPTRGNPDGMWLVDVGLGDGPYEPLPLRTGEIIDGPFRYRLEPSGVEFLGWRFNHDPAASITGFDMRADTAVQGDFERPHEWKSTAPESPYARTVVVQRRDSTGADLLRGQVLSRSPAGGQRELTSQAEWYEALADVFGLALSDVGAYEREALWRRVCAAHEAWQAA</sequence>
<accession>A0A8J3QME1</accession>
<dbReference type="PANTHER" id="PTHR11786:SF0">
    <property type="entry name" value="ARYLAMINE N-ACETYLTRANSFERASE 4-RELATED"/>
    <property type="match status" value="1"/>
</dbReference>
<evidence type="ECO:0000313" key="3">
    <source>
        <dbReference type="Proteomes" id="UP000642748"/>
    </source>
</evidence>
<dbReference type="Gene3D" id="3.30.2140.10">
    <property type="entry name" value="Arylamine N-acetyltransferase"/>
    <property type="match status" value="1"/>
</dbReference>
<evidence type="ECO:0000256" key="1">
    <source>
        <dbReference type="ARBA" id="ARBA00006547"/>
    </source>
</evidence>
<dbReference type="GO" id="GO:0016407">
    <property type="term" value="F:acetyltransferase activity"/>
    <property type="evidence" value="ECO:0007669"/>
    <property type="project" value="InterPro"/>
</dbReference>
<dbReference type="PANTHER" id="PTHR11786">
    <property type="entry name" value="N-HYDROXYARYLAMINE O-ACETYLTRANSFERASE"/>
    <property type="match status" value="1"/>
</dbReference>
<proteinExistence type="inferred from homology"/>
<dbReference type="InterPro" id="IPR038765">
    <property type="entry name" value="Papain-like_cys_pep_sf"/>
</dbReference>
<dbReference type="AlphaFoldDB" id="A0A8J3QME1"/>
<comment type="similarity">
    <text evidence="1">Belongs to the arylamine N-acetyltransferase family.</text>
</comment>